<keyword evidence="2" id="KW-1185">Reference proteome</keyword>
<dbReference type="AlphaFoldDB" id="A0A2U3DC64"/>
<dbReference type="OrthoDB" id="1799076at2"/>
<evidence type="ECO:0000313" key="1">
    <source>
        <dbReference type="EMBL" id="PWI58877.1"/>
    </source>
</evidence>
<organism evidence="1 2">
    <name type="scientific">Sulfoacidibacillus thermotolerans</name>
    <name type="common">Acidibacillus sulfuroxidans</name>
    <dbReference type="NCBI Taxonomy" id="1765684"/>
    <lineage>
        <taxon>Bacteria</taxon>
        <taxon>Bacillati</taxon>
        <taxon>Bacillota</taxon>
        <taxon>Bacilli</taxon>
        <taxon>Bacillales</taxon>
        <taxon>Alicyclobacillaceae</taxon>
        <taxon>Sulfoacidibacillus</taxon>
    </lineage>
</organism>
<dbReference type="RefSeq" id="WP_109429473.1">
    <property type="nucleotide sequence ID" value="NZ_MPDK01000002.1"/>
</dbReference>
<dbReference type="InterPro" id="IPR017524">
    <property type="entry name" value="SASP_thioredoxin-like"/>
</dbReference>
<protein>
    <submittedName>
        <fullName evidence="1">Small acid-soluble spore protein Tlp</fullName>
    </submittedName>
</protein>
<sequence length="76" mass="8833">MAKPDDRSDNVEHLQEAIANTMENMREADDFLKAHREEMHPEDAHAIEQKNERREAAIAGFREEIKDEVNDARTQS</sequence>
<dbReference type="NCBIfam" id="TIGR03090">
    <property type="entry name" value="SASP_tlp"/>
    <property type="match status" value="1"/>
</dbReference>
<accession>A0A2U3DC64</accession>
<dbReference type="EMBL" id="MPDK01000002">
    <property type="protein sequence ID" value="PWI58877.1"/>
    <property type="molecule type" value="Genomic_DNA"/>
</dbReference>
<name>A0A2U3DC64_SULT2</name>
<gene>
    <name evidence="1" type="ORF">BM613_01975</name>
</gene>
<dbReference type="HAMAP" id="MF_01506">
    <property type="entry name" value="Tlp"/>
    <property type="match status" value="1"/>
</dbReference>
<evidence type="ECO:0000313" key="2">
    <source>
        <dbReference type="Proteomes" id="UP000245380"/>
    </source>
</evidence>
<comment type="caution">
    <text evidence="1">The sequence shown here is derived from an EMBL/GenBank/DDBJ whole genome shotgun (WGS) entry which is preliminary data.</text>
</comment>
<dbReference type="Pfam" id="PF19824">
    <property type="entry name" value="Tlp"/>
    <property type="match status" value="1"/>
</dbReference>
<proteinExistence type="inferred from homology"/>
<dbReference type="Proteomes" id="UP000245380">
    <property type="component" value="Unassembled WGS sequence"/>
</dbReference>
<reference evidence="1 2" key="1">
    <citation type="submission" date="2016-11" db="EMBL/GenBank/DDBJ databases">
        <title>Comparative genomics of Acidibacillus ferroxidans species.</title>
        <authorList>
            <person name="Oliveira G."/>
            <person name="Nunes G."/>
            <person name="Oliveira R."/>
            <person name="Araujo F."/>
            <person name="Salim A."/>
            <person name="Scholte L."/>
            <person name="Morais D."/>
            <person name="Nancucheo I."/>
            <person name="Johnson D.B."/>
            <person name="Grail B."/>
            <person name="Bittencourt J."/>
            <person name="Valadares R."/>
        </authorList>
    </citation>
    <scope>NUCLEOTIDE SEQUENCE [LARGE SCALE GENOMIC DNA]</scope>
    <source>
        <strain evidence="1 2">Y002</strain>
    </source>
</reference>